<feature type="domain" description="HTH cro/C1-type" evidence="1">
    <location>
        <begin position="19"/>
        <end position="72"/>
    </location>
</feature>
<organism evidence="2 4">
    <name type="scientific">Mangrovibacillus cuniculi</name>
    <dbReference type="NCBI Taxonomy" id="2593652"/>
    <lineage>
        <taxon>Bacteria</taxon>
        <taxon>Bacillati</taxon>
        <taxon>Bacillota</taxon>
        <taxon>Bacilli</taxon>
        <taxon>Bacillales</taxon>
        <taxon>Bacillaceae</taxon>
        <taxon>Mangrovibacillus</taxon>
    </lineage>
</organism>
<dbReference type="CDD" id="cd00093">
    <property type="entry name" value="HTH_XRE"/>
    <property type="match status" value="1"/>
</dbReference>
<keyword evidence="4" id="KW-1185">Reference proteome</keyword>
<protein>
    <submittedName>
        <fullName evidence="2">Helix-turn-helix transcriptional regulator</fullName>
    </submittedName>
</protein>
<dbReference type="SMART" id="SM00530">
    <property type="entry name" value="HTH_XRE"/>
    <property type="match status" value="1"/>
</dbReference>
<dbReference type="InterPro" id="IPR010982">
    <property type="entry name" value="Lambda_DNA-bd_dom_sf"/>
</dbReference>
<dbReference type="EMBL" id="CP049742">
    <property type="protein sequence ID" value="QPC47093.1"/>
    <property type="molecule type" value="Genomic_DNA"/>
</dbReference>
<dbReference type="GO" id="GO:0003677">
    <property type="term" value="F:DNA binding"/>
    <property type="evidence" value="ECO:0007669"/>
    <property type="project" value="InterPro"/>
</dbReference>
<dbReference type="EMBL" id="CP049743">
    <property type="protein sequence ID" value="QPC48500.1"/>
    <property type="molecule type" value="Genomic_DNA"/>
</dbReference>
<dbReference type="KEGG" id="mcui:G8O30_09000"/>
<dbReference type="SUPFAM" id="SSF47413">
    <property type="entry name" value="lambda repressor-like DNA-binding domains"/>
    <property type="match status" value="1"/>
</dbReference>
<proteinExistence type="predicted"/>
<reference evidence="2 4" key="1">
    <citation type="submission" date="2019-07" db="EMBL/GenBank/DDBJ databases">
        <title>Genome sequence of 2 isolates from Red Sea Mangroves.</title>
        <authorList>
            <person name="Sefrji F."/>
            <person name="Michoud G."/>
            <person name="Merlino G."/>
            <person name="Daffonchio D."/>
        </authorList>
    </citation>
    <scope>NUCLEOTIDE SEQUENCE [LARGE SCALE GENOMIC DNA]</scope>
    <source>
        <strain evidence="2 4">R1DC41</strain>
        <plasmid evidence="3 4">pBac41</plasmid>
    </source>
</reference>
<name>A0A7S8HFR2_9BACI</name>
<evidence type="ECO:0000259" key="1">
    <source>
        <dbReference type="PROSITE" id="PS50943"/>
    </source>
</evidence>
<dbReference type="KEGG" id="mcui:G8O30_15960"/>
<evidence type="ECO:0000313" key="2">
    <source>
        <dbReference type="EMBL" id="QPC47093.1"/>
    </source>
</evidence>
<dbReference type="AlphaFoldDB" id="A0A7S8HFR2"/>
<dbReference type="RefSeq" id="WP_239671761.1">
    <property type="nucleotide sequence ID" value="NZ_CP049742.1"/>
</dbReference>
<geneLocation type="plasmid" evidence="3 4">
    <name>pBac41</name>
</geneLocation>
<accession>A0A7S8HFR2</accession>
<dbReference type="Proteomes" id="UP000593626">
    <property type="component" value="Plasmid pBac41"/>
</dbReference>
<evidence type="ECO:0000313" key="4">
    <source>
        <dbReference type="Proteomes" id="UP000593626"/>
    </source>
</evidence>
<dbReference type="Proteomes" id="UP000593626">
    <property type="component" value="Chromosome"/>
</dbReference>
<keyword evidence="3" id="KW-0614">Plasmid</keyword>
<evidence type="ECO:0000313" key="3">
    <source>
        <dbReference type="EMBL" id="QPC48500.1"/>
    </source>
</evidence>
<dbReference type="PROSITE" id="PS50943">
    <property type="entry name" value="HTH_CROC1"/>
    <property type="match status" value="1"/>
</dbReference>
<dbReference type="Pfam" id="PF01381">
    <property type="entry name" value="HTH_3"/>
    <property type="match status" value="1"/>
</dbReference>
<dbReference type="Gene3D" id="1.10.260.40">
    <property type="entry name" value="lambda repressor-like DNA-binding domains"/>
    <property type="match status" value="1"/>
</dbReference>
<gene>
    <name evidence="2" type="ORF">G8O30_09000</name>
    <name evidence="3" type="ORF">G8O30_15960</name>
</gene>
<sequence length="75" mass="8508">MFSLWGGKPRSRLGKFLDKRGISQNWLAKEAKVNKNTISDLSSGKREPSLATIKKIMKVIREVDPKAKADDFFDI</sequence>
<dbReference type="InterPro" id="IPR001387">
    <property type="entry name" value="Cro/C1-type_HTH"/>
</dbReference>